<dbReference type="Proteomes" id="UP000772181">
    <property type="component" value="Unassembled WGS sequence"/>
</dbReference>
<reference evidence="1" key="1">
    <citation type="submission" date="2020-07" db="EMBL/GenBank/DDBJ databases">
        <title>Huge and variable diversity of episymbiotic CPR bacteria and DPANN archaea in groundwater ecosystems.</title>
        <authorList>
            <person name="He C.Y."/>
            <person name="Keren R."/>
            <person name="Whittaker M."/>
            <person name="Farag I.F."/>
            <person name="Doudna J."/>
            <person name="Cate J.H.D."/>
            <person name="Banfield J.F."/>
        </authorList>
    </citation>
    <scope>NUCLEOTIDE SEQUENCE</scope>
    <source>
        <strain evidence="1">NC_groundwater_1482_Ag_S-0.65um_47_24</strain>
    </source>
</reference>
<dbReference type="EMBL" id="JACQWF010000313">
    <property type="protein sequence ID" value="MBI4596112.1"/>
    <property type="molecule type" value="Genomic_DNA"/>
</dbReference>
<dbReference type="AlphaFoldDB" id="A0A933GM37"/>
<feature type="non-terminal residue" evidence="1">
    <location>
        <position position="76"/>
    </location>
</feature>
<proteinExistence type="predicted"/>
<name>A0A933GM37_UNCTE</name>
<comment type="caution">
    <text evidence="1">The sequence shown here is derived from an EMBL/GenBank/DDBJ whole genome shotgun (WGS) entry which is preliminary data.</text>
</comment>
<gene>
    <name evidence="1" type="ORF">HY730_07005</name>
</gene>
<accession>A0A933GM37</accession>
<protein>
    <submittedName>
        <fullName evidence="1">Uncharacterized protein</fullName>
    </submittedName>
</protein>
<evidence type="ECO:0000313" key="1">
    <source>
        <dbReference type="EMBL" id="MBI4596112.1"/>
    </source>
</evidence>
<organism evidence="1 2">
    <name type="scientific">Tectimicrobiota bacterium</name>
    <dbReference type="NCBI Taxonomy" id="2528274"/>
    <lineage>
        <taxon>Bacteria</taxon>
        <taxon>Pseudomonadati</taxon>
        <taxon>Nitrospinota/Tectimicrobiota group</taxon>
        <taxon>Candidatus Tectimicrobiota</taxon>
    </lineage>
</organism>
<sequence>MAQAQTSPSGLESRFVEEIQRRRNVWQPNPVVPNYPQAEPNRTDFEMRIYSLEGEIRILKKEFIIHVKINFLTNNK</sequence>
<evidence type="ECO:0000313" key="2">
    <source>
        <dbReference type="Proteomes" id="UP000772181"/>
    </source>
</evidence>